<dbReference type="RefSeq" id="WP_011522129.1">
    <property type="nucleotide sequence ID" value="NC_008009.1"/>
</dbReference>
<keyword evidence="3" id="KW-1185">Reference proteome</keyword>
<proteinExistence type="predicted"/>
<dbReference type="PANTHER" id="PTHR21366">
    <property type="entry name" value="GLYOXALASE FAMILY PROTEIN"/>
    <property type="match status" value="1"/>
</dbReference>
<dbReference type="eggNOG" id="COG0346">
    <property type="taxonomic scope" value="Bacteria"/>
</dbReference>
<accession>Q1IS23</accession>
<organism evidence="2 3">
    <name type="scientific">Koribacter versatilis (strain Ellin345)</name>
    <dbReference type="NCBI Taxonomy" id="204669"/>
    <lineage>
        <taxon>Bacteria</taxon>
        <taxon>Pseudomonadati</taxon>
        <taxon>Acidobacteriota</taxon>
        <taxon>Terriglobia</taxon>
        <taxon>Terriglobales</taxon>
        <taxon>Candidatus Korobacteraceae</taxon>
        <taxon>Candidatus Korobacter</taxon>
    </lineage>
</organism>
<dbReference type="KEGG" id="aba:Acid345_1325"/>
<evidence type="ECO:0000313" key="2">
    <source>
        <dbReference type="EMBL" id="ABF40327.1"/>
    </source>
</evidence>
<evidence type="ECO:0000259" key="1">
    <source>
        <dbReference type="PROSITE" id="PS51819"/>
    </source>
</evidence>
<sequence length="123" mass="13809">MFKAQHIDHVEVLVSDLPRSAKWYEEVLGLKPMGKWDPEPWMIGAGTSKLALFKAELPRTDAGSEAHWHRVAWHTDAAGFQGAQQHLKALGIAFRGPVDHGVSDSIYFNDPDGNPLEITFYKR</sequence>
<reference evidence="2 3" key="1">
    <citation type="journal article" date="2009" name="Appl. Environ. Microbiol.">
        <title>Three genomes from the phylum Acidobacteria provide insight into the lifestyles of these microorganisms in soils.</title>
        <authorList>
            <person name="Ward N.L."/>
            <person name="Challacombe J.F."/>
            <person name="Janssen P.H."/>
            <person name="Henrissat B."/>
            <person name="Coutinho P.M."/>
            <person name="Wu M."/>
            <person name="Xie G."/>
            <person name="Haft D.H."/>
            <person name="Sait M."/>
            <person name="Badger J."/>
            <person name="Barabote R.D."/>
            <person name="Bradley B."/>
            <person name="Brettin T.S."/>
            <person name="Brinkac L.M."/>
            <person name="Bruce D."/>
            <person name="Creasy T."/>
            <person name="Daugherty S.C."/>
            <person name="Davidsen T.M."/>
            <person name="DeBoy R.T."/>
            <person name="Detter J.C."/>
            <person name="Dodson R.J."/>
            <person name="Durkin A.S."/>
            <person name="Ganapathy A."/>
            <person name="Gwinn-Giglio M."/>
            <person name="Han C.S."/>
            <person name="Khouri H."/>
            <person name="Kiss H."/>
            <person name="Kothari S.P."/>
            <person name="Madupu R."/>
            <person name="Nelson K.E."/>
            <person name="Nelson W.C."/>
            <person name="Paulsen I."/>
            <person name="Penn K."/>
            <person name="Ren Q."/>
            <person name="Rosovitz M.J."/>
            <person name="Selengut J.D."/>
            <person name="Shrivastava S."/>
            <person name="Sullivan S.A."/>
            <person name="Tapia R."/>
            <person name="Thompson L.S."/>
            <person name="Watkins K.L."/>
            <person name="Yang Q."/>
            <person name="Yu C."/>
            <person name="Zafar N."/>
            <person name="Zhou L."/>
            <person name="Kuske C.R."/>
        </authorList>
    </citation>
    <scope>NUCLEOTIDE SEQUENCE [LARGE SCALE GENOMIC DNA]</scope>
    <source>
        <strain evidence="2 3">Ellin345</strain>
    </source>
</reference>
<dbReference type="AlphaFoldDB" id="Q1IS23"/>
<dbReference type="PROSITE" id="PS51819">
    <property type="entry name" value="VOC"/>
    <property type="match status" value="1"/>
</dbReference>
<feature type="domain" description="VOC" evidence="1">
    <location>
        <begin position="6"/>
        <end position="121"/>
    </location>
</feature>
<dbReference type="Pfam" id="PF00903">
    <property type="entry name" value="Glyoxalase"/>
    <property type="match status" value="1"/>
</dbReference>
<dbReference type="InterPro" id="IPR029068">
    <property type="entry name" value="Glyas_Bleomycin-R_OHBP_Dase"/>
</dbReference>
<dbReference type="Proteomes" id="UP000002432">
    <property type="component" value="Chromosome"/>
</dbReference>
<protein>
    <submittedName>
        <fullName evidence="2">Glyoxalase/bleomycin resistance protein/dioxygenase</fullName>
    </submittedName>
</protein>
<gene>
    <name evidence="2" type="ordered locus">Acid345_1325</name>
</gene>
<dbReference type="HOGENOM" id="CLU_147233_1_0_0"/>
<dbReference type="EMBL" id="CP000360">
    <property type="protein sequence ID" value="ABF40327.1"/>
    <property type="molecule type" value="Genomic_DNA"/>
</dbReference>
<dbReference type="InterPro" id="IPR037523">
    <property type="entry name" value="VOC_core"/>
</dbReference>
<dbReference type="InterPro" id="IPR050383">
    <property type="entry name" value="GlyoxalaseI/FosfomycinResist"/>
</dbReference>
<dbReference type="PANTHER" id="PTHR21366:SF14">
    <property type="entry name" value="GLYOXALASE DOMAIN-CONTAINING PROTEIN 5"/>
    <property type="match status" value="1"/>
</dbReference>
<evidence type="ECO:0000313" key="3">
    <source>
        <dbReference type="Proteomes" id="UP000002432"/>
    </source>
</evidence>
<dbReference type="InterPro" id="IPR004360">
    <property type="entry name" value="Glyas_Fos-R_dOase_dom"/>
</dbReference>
<dbReference type="EnsemblBacteria" id="ABF40327">
    <property type="protein sequence ID" value="ABF40327"/>
    <property type="gene ID" value="Acid345_1325"/>
</dbReference>
<dbReference type="OrthoDB" id="9792626at2"/>
<dbReference type="Gene3D" id="3.10.180.10">
    <property type="entry name" value="2,3-Dihydroxybiphenyl 1,2-Dioxygenase, domain 1"/>
    <property type="match status" value="1"/>
</dbReference>
<dbReference type="SUPFAM" id="SSF54593">
    <property type="entry name" value="Glyoxalase/Bleomycin resistance protein/Dihydroxybiphenyl dioxygenase"/>
    <property type="match status" value="1"/>
</dbReference>
<name>Q1IS23_KORVE</name>